<dbReference type="AlphaFoldDB" id="A0A3N2H7H4"/>
<dbReference type="Pfam" id="PF13563">
    <property type="entry name" value="2_5_RNA_ligase2"/>
    <property type="match status" value="1"/>
</dbReference>
<dbReference type="Proteomes" id="UP000274843">
    <property type="component" value="Unassembled WGS sequence"/>
</dbReference>
<comment type="caution">
    <text evidence="1">The sequence shown here is derived from an EMBL/GenBank/DDBJ whole genome shotgun (WGS) entry which is preliminary data.</text>
</comment>
<dbReference type="RefSeq" id="WP_123686735.1">
    <property type="nucleotide sequence ID" value="NZ_RKHY01000001.1"/>
</dbReference>
<name>A0A3N2H7H4_9PSEU</name>
<organism evidence="1 2">
    <name type="scientific">Amycolatopsis thermoflava</name>
    <dbReference type="NCBI Taxonomy" id="84480"/>
    <lineage>
        <taxon>Bacteria</taxon>
        <taxon>Bacillati</taxon>
        <taxon>Actinomycetota</taxon>
        <taxon>Actinomycetes</taxon>
        <taxon>Pseudonocardiales</taxon>
        <taxon>Pseudonocardiaceae</taxon>
        <taxon>Amycolatopsis</taxon>
        <taxon>Amycolatopsis methanolica group</taxon>
    </lineage>
</organism>
<dbReference type="GO" id="GO:0016874">
    <property type="term" value="F:ligase activity"/>
    <property type="evidence" value="ECO:0007669"/>
    <property type="project" value="UniProtKB-KW"/>
</dbReference>
<accession>A0A3N2H7H4</accession>
<dbReference type="SUPFAM" id="SSF55144">
    <property type="entry name" value="LigT-like"/>
    <property type="match status" value="1"/>
</dbReference>
<gene>
    <name evidence="1" type="ORF">EDD35_7310</name>
</gene>
<keyword evidence="2" id="KW-1185">Reference proteome</keyword>
<protein>
    <submittedName>
        <fullName evidence="1">2'-5' RNA ligase superfamily protein</fullName>
    </submittedName>
</protein>
<evidence type="ECO:0000313" key="1">
    <source>
        <dbReference type="EMBL" id="ROS44854.1"/>
    </source>
</evidence>
<sequence>MTQRGRSVLAIPVPAADPLLARAAELSPAARRGLPAHISLLYPFRPAADLDEATVTALADVLERQPAMEVRFERCHHHDGFVYLRPDPLQPLTGLIAVLRRRWPGVVPYDGRFGEDVGAHLTVAMGASPREAAALVRAVEATLPLSARLTEAWLAVFDGAWQPRGRFRFRAPAR</sequence>
<dbReference type="EMBL" id="RKHY01000001">
    <property type="protein sequence ID" value="ROS44854.1"/>
    <property type="molecule type" value="Genomic_DNA"/>
</dbReference>
<reference evidence="1 2" key="1">
    <citation type="submission" date="2018-11" db="EMBL/GenBank/DDBJ databases">
        <title>Sequencing the genomes of 1000 actinobacteria strains.</title>
        <authorList>
            <person name="Klenk H.-P."/>
        </authorList>
    </citation>
    <scope>NUCLEOTIDE SEQUENCE [LARGE SCALE GENOMIC DNA]</scope>
    <source>
        <strain evidence="1 2">DSM 44348</strain>
    </source>
</reference>
<dbReference type="InterPro" id="IPR009097">
    <property type="entry name" value="Cyclic_Pdiesterase"/>
</dbReference>
<dbReference type="Gene3D" id="3.90.1140.10">
    <property type="entry name" value="Cyclic phosphodiesterase"/>
    <property type="match status" value="1"/>
</dbReference>
<proteinExistence type="predicted"/>
<dbReference type="GeneID" id="301848542"/>
<keyword evidence="1" id="KW-0436">Ligase</keyword>
<evidence type="ECO:0000313" key="2">
    <source>
        <dbReference type="Proteomes" id="UP000274843"/>
    </source>
</evidence>